<protein>
    <submittedName>
        <fullName evidence="1">Uncharacterized protein</fullName>
    </submittedName>
</protein>
<proteinExistence type="predicted"/>
<reference evidence="1 2" key="1">
    <citation type="submission" date="2012-12" db="EMBL/GenBank/DDBJ databases">
        <title>Genome assembly of Fulvivirga imtechensis AK7.</title>
        <authorList>
            <person name="Nupur N."/>
            <person name="Khatri I."/>
            <person name="Kumar R."/>
            <person name="Subramanian S."/>
            <person name="Pinnaka A."/>
        </authorList>
    </citation>
    <scope>NUCLEOTIDE SEQUENCE [LARGE SCALE GENOMIC DNA]</scope>
    <source>
        <strain evidence="1 2">AK7</strain>
    </source>
</reference>
<evidence type="ECO:0000313" key="2">
    <source>
        <dbReference type="Proteomes" id="UP000011135"/>
    </source>
</evidence>
<dbReference type="Proteomes" id="UP000011135">
    <property type="component" value="Unassembled WGS sequence"/>
</dbReference>
<accession>L8JLT0</accession>
<dbReference type="EMBL" id="AMZN01000069">
    <property type="protein sequence ID" value="ELR69740.1"/>
    <property type="molecule type" value="Genomic_DNA"/>
</dbReference>
<comment type="caution">
    <text evidence="1">The sequence shown here is derived from an EMBL/GenBank/DDBJ whole genome shotgun (WGS) entry which is preliminary data.</text>
</comment>
<evidence type="ECO:0000313" key="1">
    <source>
        <dbReference type="EMBL" id="ELR69740.1"/>
    </source>
</evidence>
<gene>
    <name evidence="1" type="ORF">C900_04717</name>
</gene>
<dbReference type="AlphaFoldDB" id="L8JLT0"/>
<sequence>MEYFEKHKIIICPQKKTLFAWSKIISYKFQRYYKSYV</sequence>
<keyword evidence="2" id="KW-1185">Reference proteome</keyword>
<organism evidence="1 2">
    <name type="scientific">Fulvivirga imtechensis AK7</name>
    <dbReference type="NCBI Taxonomy" id="1237149"/>
    <lineage>
        <taxon>Bacteria</taxon>
        <taxon>Pseudomonadati</taxon>
        <taxon>Bacteroidota</taxon>
        <taxon>Cytophagia</taxon>
        <taxon>Cytophagales</taxon>
        <taxon>Fulvivirgaceae</taxon>
        <taxon>Fulvivirga</taxon>
    </lineage>
</organism>
<dbReference type="STRING" id="1237149.C900_04717"/>
<name>L8JLT0_9BACT</name>